<proteinExistence type="predicted"/>
<sequence>MALSPPVGVSETLKEEGVLIFLSAQLQAVLHLSLRHCHQGVADHWPRRSATQTAEMYHTAPYALQLRCPHWGGGGATHFFLQGSGRGGWPLPGPAHDMKRKEMPSSYC</sequence>
<reference evidence="1" key="1">
    <citation type="submission" date="2023-04" db="EMBL/GenBank/DDBJ databases">
        <authorList>
            <consortium name="ELIXIR-Norway"/>
        </authorList>
    </citation>
    <scope>NUCLEOTIDE SEQUENCE [LARGE SCALE GENOMIC DNA]</scope>
</reference>
<accession>A0ABN8Z064</accession>
<evidence type="ECO:0000313" key="1">
    <source>
        <dbReference type="EMBL" id="CAI9166978.1"/>
    </source>
</evidence>
<evidence type="ECO:0000313" key="2">
    <source>
        <dbReference type="Proteomes" id="UP001176941"/>
    </source>
</evidence>
<dbReference type="Proteomes" id="UP001176941">
    <property type="component" value="Chromosome 26"/>
</dbReference>
<gene>
    <name evidence="1" type="ORF">MRATA1EN1_LOCUS15940</name>
</gene>
<name>A0ABN8Z064_RANTA</name>
<keyword evidence="2" id="KW-1185">Reference proteome</keyword>
<organism evidence="1 2">
    <name type="scientific">Rangifer tarandus platyrhynchus</name>
    <name type="common">Svalbard reindeer</name>
    <dbReference type="NCBI Taxonomy" id="3082113"/>
    <lineage>
        <taxon>Eukaryota</taxon>
        <taxon>Metazoa</taxon>
        <taxon>Chordata</taxon>
        <taxon>Craniata</taxon>
        <taxon>Vertebrata</taxon>
        <taxon>Euteleostomi</taxon>
        <taxon>Mammalia</taxon>
        <taxon>Eutheria</taxon>
        <taxon>Laurasiatheria</taxon>
        <taxon>Artiodactyla</taxon>
        <taxon>Ruminantia</taxon>
        <taxon>Pecora</taxon>
        <taxon>Cervidae</taxon>
        <taxon>Odocoileinae</taxon>
        <taxon>Rangifer</taxon>
    </lineage>
</organism>
<protein>
    <submittedName>
        <fullName evidence="1">Uncharacterized protein</fullName>
    </submittedName>
</protein>
<dbReference type="EMBL" id="OX459962">
    <property type="protein sequence ID" value="CAI9166978.1"/>
    <property type="molecule type" value="Genomic_DNA"/>
</dbReference>